<evidence type="ECO:0000259" key="5">
    <source>
        <dbReference type="PROSITE" id="PS51231"/>
    </source>
</evidence>
<evidence type="ECO:0000256" key="3">
    <source>
        <dbReference type="SAM" id="Coils"/>
    </source>
</evidence>
<name>A0AAJ7UC28_PETMA</name>
<reference evidence="9" key="1">
    <citation type="submission" date="2025-08" db="UniProtKB">
        <authorList>
            <consortium name="RefSeq"/>
        </authorList>
    </citation>
    <scope>IDENTIFICATION</scope>
    <source>
        <tissue evidence="9">Sperm</tissue>
    </source>
</reference>
<evidence type="ECO:0000256" key="1">
    <source>
        <dbReference type="ARBA" id="ARBA00008214"/>
    </source>
</evidence>
<feature type="compositionally biased region" description="Basic and acidic residues" evidence="4">
    <location>
        <begin position="1153"/>
        <end position="1162"/>
    </location>
</feature>
<dbReference type="GO" id="GO:0003779">
    <property type="term" value="F:actin binding"/>
    <property type="evidence" value="ECO:0007669"/>
    <property type="project" value="InterPro"/>
</dbReference>
<organism evidence="8 9">
    <name type="scientific">Petromyzon marinus</name>
    <name type="common">Sea lamprey</name>
    <dbReference type="NCBI Taxonomy" id="7757"/>
    <lineage>
        <taxon>Eukaryota</taxon>
        <taxon>Metazoa</taxon>
        <taxon>Chordata</taxon>
        <taxon>Craniata</taxon>
        <taxon>Vertebrata</taxon>
        <taxon>Cyclostomata</taxon>
        <taxon>Hyperoartia</taxon>
        <taxon>Petromyzontiformes</taxon>
        <taxon>Petromyzontidae</taxon>
        <taxon>Petromyzon</taxon>
    </lineage>
</organism>
<dbReference type="InterPro" id="IPR014767">
    <property type="entry name" value="DAD_dom"/>
</dbReference>
<dbReference type="GO" id="GO:0030041">
    <property type="term" value="P:actin filament polymerization"/>
    <property type="evidence" value="ECO:0007669"/>
    <property type="project" value="TreeGrafter"/>
</dbReference>
<dbReference type="Pfam" id="PF06371">
    <property type="entry name" value="Drf_GBD"/>
    <property type="match status" value="1"/>
</dbReference>
<evidence type="ECO:0000259" key="7">
    <source>
        <dbReference type="PROSITE" id="PS51444"/>
    </source>
</evidence>
<feature type="compositionally biased region" description="Low complexity" evidence="4">
    <location>
        <begin position="39"/>
        <end position="73"/>
    </location>
</feature>
<feature type="compositionally biased region" description="Low complexity" evidence="4">
    <location>
        <begin position="1107"/>
        <end position="1129"/>
    </location>
</feature>
<dbReference type="Pfam" id="PF06367">
    <property type="entry name" value="Drf_FH3"/>
    <property type="match status" value="1"/>
</dbReference>
<feature type="compositionally biased region" description="Basic and acidic residues" evidence="4">
    <location>
        <begin position="1040"/>
        <end position="1051"/>
    </location>
</feature>
<dbReference type="GO" id="GO:0005884">
    <property type="term" value="C:actin filament"/>
    <property type="evidence" value="ECO:0007669"/>
    <property type="project" value="TreeGrafter"/>
</dbReference>
<dbReference type="InterPro" id="IPR044933">
    <property type="entry name" value="DIA_GBD_sf"/>
</dbReference>
<dbReference type="GO" id="GO:0031267">
    <property type="term" value="F:small GTPase binding"/>
    <property type="evidence" value="ECO:0007669"/>
    <property type="project" value="InterPro"/>
</dbReference>
<dbReference type="Gene3D" id="1.10.238.150">
    <property type="entry name" value="Formin, FH3 diaphanous domain"/>
    <property type="match status" value="1"/>
</dbReference>
<dbReference type="Gene3D" id="6.10.30.30">
    <property type="match status" value="1"/>
</dbReference>
<dbReference type="PANTHER" id="PTHR45691">
    <property type="entry name" value="PROTEIN DIAPHANOUS"/>
    <property type="match status" value="1"/>
</dbReference>
<feature type="domain" description="DAD" evidence="5">
    <location>
        <begin position="1068"/>
        <end position="1095"/>
    </location>
</feature>
<dbReference type="SUPFAM" id="SSF48371">
    <property type="entry name" value="ARM repeat"/>
    <property type="match status" value="1"/>
</dbReference>
<feature type="domain" description="GBD/FH3" evidence="6">
    <location>
        <begin position="127"/>
        <end position="499"/>
    </location>
</feature>
<dbReference type="Pfam" id="PF02181">
    <property type="entry name" value="FH2"/>
    <property type="match status" value="1"/>
</dbReference>
<dbReference type="InterPro" id="IPR010472">
    <property type="entry name" value="FH3_dom"/>
</dbReference>
<feature type="region of interest" description="Disordered" evidence="4">
    <location>
        <begin position="1"/>
        <end position="108"/>
    </location>
</feature>
<feature type="domain" description="FH2" evidence="7">
    <location>
        <begin position="645"/>
        <end position="1044"/>
    </location>
</feature>
<dbReference type="SUPFAM" id="SSF101447">
    <property type="entry name" value="Formin homology 2 domain (FH2 domain)"/>
    <property type="match status" value="1"/>
</dbReference>
<evidence type="ECO:0000259" key="6">
    <source>
        <dbReference type="PROSITE" id="PS51232"/>
    </source>
</evidence>
<protein>
    <submittedName>
        <fullName evidence="9">Protein diaphanous homolog 2-like isoform X1</fullName>
    </submittedName>
</protein>
<dbReference type="Proteomes" id="UP001318040">
    <property type="component" value="Chromosome 61"/>
</dbReference>
<dbReference type="AlphaFoldDB" id="A0AAJ7UC28"/>
<dbReference type="InterPro" id="IPR051412">
    <property type="entry name" value="Formin_Homology_Diaphanous_sf"/>
</dbReference>
<dbReference type="InterPro" id="IPR015425">
    <property type="entry name" value="FH2_Formin"/>
</dbReference>
<dbReference type="RefSeq" id="XP_032832994.1">
    <property type="nucleotide sequence ID" value="XM_032977103.1"/>
</dbReference>
<keyword evidence="2 3" id="KW-0175">Coiled coil</keyword>
<comment type="similarity">
    <text evidence="1">Belongs to the formin homology family. Diaphanous subfamily.</text>
</comment>
<feature type="region of interest" description="Disordered" evidence="4">
    <location>
        <begin position="579"/>
        <end position="647"/>
    </location>
</feature>
<evidence type="ECO:0000313" key="9">
    <source>
        <dbReference type="RefSeq" id="XP_032832994.1"/>
    </source>
</evidence>
<feature type="region of interest" description="Disordered" evidence="4">
    <location>
        <begin position="1085"/>
        <end position="1177"/>
    </location>
</feature>
<dbReference type="PROSITE" id="PS51231">
    <property type="entry name" value="DAD"/>
    <property type="match status" value="1"/>
</dbReference>
<keyword evidence="8" id="KW-1185">Reference proteome</keyword>
<feature type="region of interest" description="Disordered" evidence="4">
    <location>
        <begin position="1040"/>
        <end position="1072"/>
    </location>
</feature>
<dbReference type="KEGG" id="pmrn:116955781"/>
<evidence type="ECO:0000256" key="2">
    <source>
        <dbReference type="ARBA" id="ARBA00023054"/>
    </source>
</evidence>
<dbReference type="SMART" id="SM00498">
    <property type="entry name" value="FH2"/>
    <property type="match status" value="1"/>
</dbReference>
<dbReference type="InterPro" id="IPR042201">
    <property type="entry name" value="FH2_Formin_sf"/>
</dbReference>
<proteinExistence type="inferred from homology"/>
<feature type="coiled-coil region" evidence="3">
    <location>
        <begin position="522"/>
        <end position="573"/>
    </location>
</feature>
<dbReference type="PANTHER" id="PTHR45691:SF6">
    <property type="entry name" value="PROTEIN DIAPHANOUS"/>
    <property type="match status" value="1"/>
</dbReference>
<gene>
    <name evidence="9" type="primary">LOC116955781</name>
</gene>
<dbReference type="Gene3D" id="1.25.10.10">
    <property type="entry name" value="Leucine-rich Repeat Variant"/>
    <property type="match status" value="1"/>
</dbReference>
<sequence length="1177" mass="130037">MESEGEKAAGLDSSPPPPPAAHPAAAAASKLLRRESSSSHRGSFGVSTTATNTTSTTNNTNTSSASSSSAVASDEVPEQLRRSKFMDFMRPGARRERPNSVRFAGGGGAPVEMSDPVLASPSAVLASSNLSEKEIQPLFEKMMEDLNLSEAMKAPLREKDLCTKREMVVRYVGNSSKSLGVRSSEESALCSSQEYVYGLKTSLNDEKLLTCLESLRVSLNSNPVSWVENFGKEGCGLLLTSLKTLQDSNRSDAICKKNQHEIIRCLKAFMNNKYGIMRMLAEENGVYLLARAVDPAYPPMMADAVKLLSALCILDEGGMHGRILEALTRHVEVSAVEKEEEEERFSRIVCGVKQNQSFPLKVACMQLINALVTSVDELDFRLHLRSEFMRCGLVDLLPELRKLENEEFEVQLRVFDENREEDSLELSHRYNDIRLEIDDVQEVFSVVANVVKDTAAEGFLLSLLQHLLLVRNDFYARPQYYRLVDECVSQIVLHRGGCDPDFRHGKRFCLDVEHLIEGMVDKEKSAEIERKVEELAKQLEAELAARQEMQVALQQKENRERELESEVARIQQQIVSGGGAVTGTAGATSPPPPAAPPRRPPPPPPPPPGLGGPPPPPPPPPPPGGPPGAPPMAGAFNALPPGVKPKKEYKPSVVLKRTNWSKIAPQEMPSDCFWLQTREDRFESPELMAQLALTFSSQGRGKKDDDTEGNKLLTQRKKVKELKVLDPKAAQNLSIFLGSFKMSYVDIKNAVLSVDEENLTESMVQNLIKQLPEPDHLASLMQMRDDFEEMCEPEQFAVVIGSVPRLRPRLAAILLRLQLAEQAGALSPAMVAVSAACDEVRRSAGLACLLELVLLVGNVMNAGSRNAGAHGFQFSFLKRLKDTKSHDQSQTLLHFLARLCEEKHPDIARFTSEIASVEMAAKVSTENVQKSVTAMGTQLQQLDKELKTFPASGDPNDQFVAKMTGFLRTALETHGKLAQQRDGMDRRYRELGRFYAFDVAKVPPEEFFADLEEFRSAFQDALRDNAKRRETEEKVRRARIAKEAAEKERSERRQRRKHLADIERPEGGETGVMDTLLEALQSGAAFRERRKRSPPQTGDENCAPIGAKKQATEKAAANATKTTPKGGQKTQDRTHAARTPASNADPSARHNRKADPGPKRADPVGNADSLLARLRNL</sequence>
<evidence type="ECO:0000313" key="8">
    <source>
        <dbReference type="Proteomes" id="UP001318040"/>
    </source>
</evidence>
<accession>A0AAJ7UC28</accession>
<dbReference type="SMART" id="SM01140">
    <property type="entry name" value="Drf_GBD"/>
    <property type="match status" value="1"/>
</dbReference>
<dbReference type="PROSITE" id="PS51444">
    <property type="entry name" value="FH2"/>
    <property type="match status" value="1"/>
</dbReference>
<feature type="compositionally biased region" description="Basic and acidic residues" evidence="4">
    <location>
        <begin position="78"/>
        <end position="99"/>
    </location>
</feature>
<dbReference type="InterPro" id="IPR010473">
    <property type="entry name" value="GTPase-bd"/>
</dbReference>
<evidence type="ECO:0000256" key="4">
    <source>
        <dbReference type="SAM" id="MobiDB-lite"/>
    </source>
</evidence>
<dbReference type="Gene3D" id="1.20.58.630">
    <property type="match status" value="1"/>
</dbReference>
<dbReference type="InterPro" id="IPR011989">
    <property type="entry name" value="ARM-like"/>
</dbReference>
<dbReference type="Gene3D" id="1.20.58.2220">
    <property type="entry name" value="Formin, FH2 domain"/>
    <property type="match status" value="1"/>
</dbReference>
<feature type="compositionally biased region" description="Pro residues" evidence="4">
    <location>
        <begin position="589"/>
        <end position="630"/>
    </location>
</feature>
<dbReference type="InterPro" id="IPR014768">
    <property type="entry name" value="GBD/FH3_dom"/>
</dbReference>
<dbReference type="SMART" id="SM01139">
    <property type="entry name" value="Drf_FH3"/>
    <property type="match status" value="1"/>
</dbReference>
<dbReference type="PROSITE" id="PS51232">
    <property type="entry name" value="GBD_FH3"/>
    <property type="match status" value="1"/>
</dbReference>
<dbReference type="Gene3D" id="1.10.20.40">
    <property type="entry name" value="Formin, diaphanous GTPase-binding domain"/>
    <property type="match status" value="1"/>
</dbReference>
<dbReference type="InterPro" id="IPR016024">
    <property type="entry name" value="ARM-type_fold"/>
</dbReference>